<comment type="similarity">
    <text evidence="1">Belongs to the methyltransferase superfamily.</text>
</comment>
<protein>
    <submittedName>
        <fullName evidence="5">Methyltransferase type 11</fullName>
    </submittedName>
</protein>
<keyword evidence="6" id="KW-1185">Reference proteome</keyword>
<dbReference type="PANTHER" id="PTHR44942">
    <property type="entry name" value="METHYLTRANSF_11 DOMAIN-CONTAINING PROTEIN"/>
    <property type="match status" value="1"/>
</dbReference>
<evidence type="ECO:0000256" key="1">
    <source>
        <dbReference type="ARBA" id="ARBA00008361"/>
    </source>
</evidence>
<dbReference type="CDD" id="cd02440">
    <property type="entry name" value="AdoMet_MTases"/>
    <property type="match status" value="1"/>
</dbReference>
<evidence type="ECO:0000259" key="4">
    <source>
        <dbReference type="Pfam" id="PF08241"/>
    </source>
</evidence>
<name>A0A031LPK7_9CREN</name>
<proteinExistence type="inferred from homology"/>
<dbReference type="GO" id="GO:0008757">
    <property type="term" value="F:S-adenosylmethionine-dependent methyltransferase activity"/>
    <property type="evidence" value="ECO:0007669"/>
    <property type="project" value="InterPro"/>
</dbReference>
<dbReference type="AlphaFoldDB" id="A0A031LPK7"/>
<dbReference type="PANTHER" id="PTHR44942:SF4">
    <property type="entry name" value="METHYLTRANSFERASE TYPE 11 DOMAIN-CONTAINING PROTEIN"/>
    <property type="match status" value="1"/>
</dbReference>
<keyword evidence="2 5" id="KW-0489">Methyltransferase</keyword>
<dbReference type="OrthoDB" id="1018at2157"/>
<dbReference type="STRING" id="1160895.CM19_07045"/>
<feature type="domain" description="Methyltransferase type 11" evidence="4">
    <location>
        <begin position="36"/>
        <end position="127"/>
    </location>
</feature>
<evidence type="ECO:0000256" key="2">
    <source>
        <dbReference type="ARBA" id="ARBA00022603"/>
    </source>
</evidence>
<dbReference type="EMBL" id="JFZT01000040">
    <property type="protein sequence ID" value="EZQ06695.1"/>
    <property type="molecule type" value="Genomic_DNA"/>
</dbReference>
<organism evidence="5 6">
    <name type="scientific">Candidatus Acidianus copahuensis</name>
    <dbReference type="NCBI Taxonomy" id="1160895"/>
    <lineage>
        <taxon>Archaea</taxon>
        <taxon>Thermoproteota</taxon>
        <taxon>Thermoprotei</taxon>
        <taxon>Sulfolobales</taxon>
        <taxon>Sulfolobaceae</taxon>
        <taxon>Acidianus</taxon>
    </lineage>
</organism>
<evidence type="ECO:0000313" key="6">
    <source>
        <dbReference type="Proteomes" id="UP000024332"/>
    </source>
</evidence>
<keyword evidence="3 5" id="KW-0808">Transferase</keyword>
<dbReference type="SUPFAM" id="SSF53335">
    <property type="entry name" value="S-adenosyl-L-methionine-dependent methyltransferases"/>
    <property type="match status" value="1"/>
</dbReference>
<reference evidence="5 6" key="1">
    <citation type="submission" date="2014-03" db="EMBL/GenBank/DDBJ databases">
        <title>Draft genome sequence of the novel thermoacidophilic archaea Acidianus copahuensis ALE1 strain, isolated from Copahue volcanic area in Neuquen Argentina.</title>
        <authorList>
            <person name="Urbieta M.S."/>
            <person name="Rascovan N."/>
            <person name="Castro C."/>
            <person name="Revale S."/>
            <person name="Giaveno M.A."/>
            <person name="Vazquez M.P."/>
            <person name="Donati E.R."/>
        </authorList>
    </citation>
    <scope>NUCLEOTIDE SEQUENCE [LARGE SCALE GENOMIC DNA]</scope>
    <source>
        <strain evidence="5 6">ALE1</strain>
    </source>
</reference>
<comment type="caution">
    <text evidence="5">The sequence shown here is derived from an EMBL/GenBank/DDBJ whole genome shotgun (WGS) entry which is preliminary data.</text>
</comment>
<dbReference type="GO" id="GO:0032259">
    <property type="term" value="P:methylation"/>
    <property type="evidence" value="ECO:0007669"/>
    <property type="project" value="UniProtKB-KW"/>
</dbReference>
<dbReference type="InterPro" id="IPR013216">
    <property type="entry name" value="Methyltransf_11"/>
</dbReference>
<accession>A0A031LPK7</accession>
<dbReference type="InterPro" id="IPR051052">
    <property type="entry name" value="Diverse_substrate_MTase"/>
</dbReference>
<dbReference type="Pfam" id="PF08241">
    <property type="entry name" value="Methyltransf_11"/>
    <property type="match status" value="1"/>
</dbReference>
<dbReference type="Proteomes" id="UP000024332">
    <property type="component" value="Unassembled WGS sequence"/>
</dbReference>
<evidence type="ECO:0000313" key="5">
    <source>
        <dbReference type="EMBL" id="EZQ06695.1"/>
    </source>
</evidence>
<sequence length="176" mass="20504">MDHFNPDRLLSDERKKFEDPEKFLPELLKTGEIVADLGCGPGYYCRVLKDYASKLYCVDKSLEMIQRARSYCQGDNVVFVNRESSDTLIPSGTVDVVILANSFHDMDRDAVYEEIKRILKKDGRVIVVDWRKDAPFGPPPQKRMCKEDYLSFFKDFKLDREFYVGPYHFGLVLTRI</sequence>
<gene>
    <name evidence="5" type="ORF">CM19_07045</name>
</gene>
<dbReference type="Gene3D" id="3.40.50.150">
    <property type="entry name" value="Vaccinia Virus protein VP39"/>
    <property type="match status" value="1"/>
</dbReference>
<evidence type="ECO:0000256" key="3">
    <source>
        <dbReference type="ARBA" id="ARBA00022679"/>
    </source>
</evidence>
<dbReference type="InterPro" id="IPR029063">
    <property type="entry name" value="SAM-dependent_MTases_sf"/>
</dbReference>